<dbReference type="SUPFAM" id="SSF56988">
    <property type="entry name" value="Anthrax protective antigen"/>
    <property type="match status" value="1"/>
</dbReference>
<feature type="transmembrane region" description="Helical" evidence="1">
    <location>
        <begin position="251"/>
        <end position="272"/>
    </location>
</feature>
<keyword evidence="2" id="KW-0732">Signal</keyword>
<name>A0A9W7DU68_9STRA</name>
<proteinExistence type="predicted"/>
<feature type="transmembrane region" description="Helical" evidence="1">
    <location>
        <begin position="199"/>
        <end position="224"/>
    </location>
</feature>
<evidence type="ECO:0000256" key="1">
    <source>
        <dbReference type="SAM" id="Phobius"/>
    </source>
</evidence>
<dbReference type="EMBL" id="BRXW01000398">
    <property type="protein sequence ID" value="GMH50863.1"/>
    <property type="molecule type" value="Genomic_DNA"/>
</dbReference>
<evidence type="ECO:0000259" key="3">
    <source>
        <dbReference type="PROSITE" id="PS51820"/>
    </source>
</evidence>
<feature type="domain" description="PA14" evidence="3">
    <location>
        <begin position="21"/>
        <end position="178"/>
    </location>
</feature>
<gene>
    <name evidence="4" type="ORF">TrLO_g5701</name>
</gene>
<feature type="chain" id="PRO_5040783165" description="PA14 domain-containing protein" evidence="2">
    <location>
        <begin position="24"/>
        <end position="444"/>
    </location>
</feature>
<feature type="signal peptide" evidence="2">
    <location>
        <begin position="1"/>
        <end position="23"/>
    </location>
</feature>
<dbReference type="PROSITE" id="PS51820">
    <property type="entry name" value="PA14"/>
    <property type="match status" value="1"/>
</dbReference>
<keyword evidence="5" id="KW-1185">Reference proteome</keyword>
<dbReference type="InterPro" id="IPR037524">
    <property type="entry name" value="PA14/GLEYA"/>
</dbReference>
<protein>
    <recommendedName>
        <fullName evidence="3">PA14 domain-containing protein</fullName>
    </recommendedName>
</protein>
<dbReference type="AlphaFoldDB" id="A0A9W7DU68"/>
<evidence type="ECO:0000313" key="5">
    <source>
        <dbReference type="Proteomes" id="UP001165122"/>
    </source>
</evidence>
<keyword evidence="1" id="KW-1133">Transmembrane helix</keyword>
<comment type="caution">
    <text evidence="4">The sequence shown here is derived from an EMBL/GenBank/DDBJ whole genome shotgun (WGS) entry which is preliminary data.</text>
</comment>
<dbReference type="OrthoDB" id="5950997at2759"/>
<sequence>MLPSLRESLSYAILLLSLPKTQADKIIYEKWDEISGLSVSDLISNTAYPDSPTSQSFLDDDYFEAPSNAGDNYGCRLTGLSLAPESGDYVLVMASDDAGQLLLNGDVIASHTSYTGSREWTKYSSQTSAAISLSAGSAYNLVGLMKEGTVEYFDKPPSIIISDMCSDQSESEGIYELTQDAASNKWIYRNENNMFINEIFASFLLMTFLILPSASIQIFSTFACREFDSAYGRFLKVDYSINSNDPTHKAYAIYAGVMVLVYPIGIPLLYWWQLKEAQSKMLLDPGQHDLIGKKARKRQNVEGQEWEFVLVNTLTDEVGEDTSEKAKVKIELSKAKANVWTERGLMIALGAPKLEPEPQDEEGAWTGWEIAESLTDHEAMHCAVCIRSKNAEEHPTMTRISSLYAMYEPQCYDFEVKETLRKLLFTRGIIFFKPGSASQIVISI</sequence>
<dbReference type="Proteomes" id="UP001165122">
    <property type="component" value="Unassembled WGS sequence"/>
</dbReference>
<keyword evidence="1" id="KW-0472">Membrane</keyword>
<accession>A0A9W7DU68</accession>
<organism evidence="4 5">
    <name type="scientific">Triparma laevis f. longispina</name>
    <dbReference type="NCBI Taxonomy" id="1714387"/>
    <lineage>
        <taxon>Eukaryota</taxon>
        <taxon>Sar</taxon>
        <taxon>Stramenopiles</taxon>
        <taxon>Ochrophyta</taxon>
        <taxon>Bolidophyceae</taxon>
        <taxon>Parmales</taxon>
        <taxon>Triparmaceae</taxon>
        <taxon>Triparma</taxon>
    </lineage>
</organism>
<dbReference type="InterPro" id="IPR011658">
    <property type="entry name" value="PA14_dom"/>
</dbReference>
<keyword evidence="1" id="KW-0812">Transmembrane</keyword>
<dbReference type="Gene3D" id="2.60.120.260">
    <property type="entry name" value="Galactose-binding domain-like"/>
    <property type="match status" value="1"/>
</dbReference>
<dbReference type="Pfam" id="PF07691">
    <property type="entry name" value="PA14"/>
    <property type="match status" value="1"/>
</dbReference>
<evidence type="ECO:0000313" key="4">
    <source>
        <dbReference type="EMBL" id="GMH50863.1"/>
    </source>
</evidence>
<reference evidence="5" key="1">
    <citation type="journal article" date="2023" name="Commun. Biol.">
        <title>Genome analysis of Parmales, the sister group of diatoms, reveals the evolutionary specialization of diatoms from phago-mixotrophs to photoautotrophs.</title>
        <authorList>
            <person name="Ban H."/>
            <person name="Sato S."/>
            <person name="Yoshikawa S."/>
            <person name="Yamada K."/>
            <person name="Nakamura Y."/>
            <person name="Ichinomiya M."/>
            <person name="Sato N."/>
            <person name="Blanc-Mathieu R."/>
            <person name="Endo H."/>
            <person name="Kuwata A."/>
            <person name="Ogata H."/>
        </authorList>
    </citation>
    <scope>NUCLEOTIDE SEQUENCE [LARGE SCALE GENOMIC DNA]</scope>
    <source>
        <strain evidence="5">NIES 3700</strain>
    </source>
</reference>
<evidence type="ECO:0000256" key="2">
    <source>
        <dbReference type="SAM" id="SignalP"/>
    </source>
</evidence>